<accession>A0A0J9XCV3</accession>
<reference evidence="12" key="1">
    <citation type="submission" date="2014-03" db="EMBL/GenBank/DDBJ databases">
        <authorList>
            <person name="Casaregola S."/>
        </authorList>
    </citation>
    <scope>NUCLEOTIDE SEQUENCE [LARGE SCALE GENOMIC DNA]</scope>
    <source>
        <strain evidence="12">CLIB 918</strain>
    </source>
</reference>
<dbReference type="InterPro" id="IPR005788">
    <property type="entry name" value="PDI_thioredoxin-like_dom"/>
</dbReference>
<comment type="catalytic activity">
    <reaction evidence="1">
        <text>Catalyzes the rearrangement of -S-S- bonds in proteins.</text>
        <dbReference type="EC" id="5.3.4.1"/>
    </reaction>
</comment>
<dbReference type="Gene3D" id="3.40.30.10">
    <property type="entry name" value="Glutaredoxin"/>
    <property type="match status" value="2"/>
</dbReference>
<gene>
    <name evidence="12" type="ORF">BN980_GECA09s04234g</name>
</gene>
<keyword evidence="4 10" id="KW-0732">Signal</keyword>
<dbReference type="GO" id="GO:0006457">
    <property type="term" value="P:protein folding"/>
    <property type="evidence" value="ECO:0007669"/>
    <property type="project" value="TreeGrafter"/>
</dbReference>
<dbReference type="PANTHER" id="PTHR45672:SF11">
    <property type="entry name" value="PROTEIN DISULFIDE-ISOMERASE C17H9.14C"/>
    <property type="match status" value="1"/>
</dbReference>
<dbReference type="OrthoDB" id="10264505at2759"/>
<dbReference type="GO" id="GO:0003756">
    <property type="term" value="F:protein disulfide isomerase activity"/>
    <property type="evidence" value="ECO:0007669"/>
    <property type="project" value="UniProtKB-EC"/>
</dbReference>
<dbReference type="PANTHER" id="PTHR45672">
    <property type="entry name" value="PROTEIN DISULFIDE-ISOMERASE C17H9.14C-RELATED"/>
    <property type="match status" value="1"/>
</dbReference>
<dbReference type="InterPro" id="IPR013766">
    <property type="entry name" value="Thioredoxin_domain"/>
</dbReference>
<evidence type="ECO:0000313" key="12">
    <source>
        <dbReference type="EMBL" id="CDO55102.1"/>
    </source>
</evidence>
<evidence type="ECO:0000259" key="11">
    <source>
        <dbReference type="PROSITE" id="PS51352"/>
    </source>
</evidence>
<dbReference type="CDD" id="cd00238">
    <property type="entry name" value="ERp29c"/>
    <property type="match status" value="1"/>
</dbReference>
<dbReference type="InterPro" id="IPR011679">
    <property type="entry name" value="ERp29_C"/>
</dbReference>
<name>A0A0J9XCV3_GEOCN</name>
<evidence type="ECO:0000256" key="8">
    <source>
        <dbReference type="ARBA" id="ARBA00023284"/>
    </source>
</evidence>
<proteinExistence type="inferred from homology"/>
<feature type="signal peptide" evidence="10">
    <location>
        <begin position="1"/>
        <end position="20"/>
    </location>
</feature>
<dbReference type="PRINTS" id="PR00421">
    <property type="entry name" value="THIOREDOXIN"/>
</dbReference>
<evidence type="ECO:0000256" key="5">
    <source>
        <dbReference type="ARBA" id="ARBA00022737"/>
    </source>
</evidence>
<dbReference type="NCBIfam" id="TIGR01126">
    <property type="entry name" value="pdi_dom"/>
    <property type="match status" value="1"/>
</dbReference>
<evidence type="ECO:0000256" key="6">
    <source>
        <dbReference type="ARBA" id="ARBA00023157"/>
    </source>
</evidence>
<dbReference type="SUPFAM" id="SSF47933">
    <property type="entry name" value="ERP29 C domain-like"/>
    <property type="match status" value="1"/>
</dbReference>
<organism evidence="12 13">
    <name type="scientific">Geotrichum candidum</name>
    <name type="common">Oospora lactis</name>
    <name type="synonym">Dipodascus geotrichum</name>
    <dbReference type="NCBI Taxonomy" id="1173061"/>
    <lineage>
        <taxon>Eukaryota</taxon>
        <taxon>Fungi</taxon>
        <taxon>Dikarya</taxon>
        <taxon>Ascomycota</taxon>
        <taxon>Saccharomycotina</taxon>
        <taxon>Dipodascomycetes</taxon>
        <taxon>Dipodascales</taxon>
        <taxon>Dipodascaceae</taxon>
        <taxon>Geotrichum</taxon>
    </lineage>
</organism>
<evidence type="ECO:0000256" key="4">
    <source>
        <dbReference type="ARBA" id="ARBA00022729"/>
    </source>
</evidence>
<evidence type="ECO:0000256" key="3">
    <source>
        <dbReference type="ARBA" id="ARBA00012723"/>
    </source>
</evidence>
<dbReference type="InterPro" id="IPR036356">
    <property type="entry name" value="ERp29_C_sf"/>
</dbReference>
<dbReference type="SUPFAM" id="SSF52833">
    <property type="entry name" value="Thioredoxin-like"/>
    <property type="match status" value="2"/>
</dbReference>
<evidence type="ECO:0000256" key="7">
    <source>
        <dbReference type="ARBA" id="ARBA00023235"/>
    </source>
</evidence>
<feature type="domain" description="Thioredoxin" evidence="11">
    <location>
        <begin position="135"/>
        <end position="255"/>
    </location>
</feature>
<dbReference type="AlphaFoldDB" id="A0A0J9XCV3"/>
<evidence type="ECO:0000256" key="10">
    <source>
        <dbReference type="SAM" id="SignalP"/>
    </source>
</evidence>
<sequence length="383" mass="42099">MNLFNKFFVSVLAASSVVTASNVIDVDDKTFNSVVVDSKVPSLVEIYASWCGHCKRLAPIWEELADAYTPAKGDKRVQIVKIDGDINRKTSKKYGVTGFPTLKLFQPDGTIEDVNVGRDFDSLSQFIKDKTGVPSSKPKKAPSSVLSLTNDNFDEIAYNKDKTVIVAFTASWCGHCKSLKPEYQKVSAVFKNDGDKVIVAEVDNTGENTEGLKERFNVAGFPTILVFKAGEDDFETYSGGRKVENFVSYLNEVAGLDRNVDGTLGDNAGRFKSLDAIAHQYVEAAEDIRKDLLEQISAVVEGPEAASAKIYKRFAEKINAGSIEYLEKEIKRLSNIISKGALKSSKLDELKTKLNILKTYLPGQVVEEDVAEIPAKAIINDEL</sequence>
<dbReference type="InterPro" id="IPR017937">
    <property type="entry name" value="Thioredoxin_CS"/>
</dbReference>
<dbReference type="EC" id="5.3.4.1" evidence="3"/>
<keyword evidence="13" id="KW-1185">Reference proteome</keyword>
<keyword evidence="5" id="KW-0677">Repeat</keyword>
<evidence type="ECO:0000256" key="2">
    <source>
        <dbReference type="ARBA" id="ARBA00006347"/>
    </source>
</evidence>
<keyword evidence="8" id="KW-0676">Redox-active center</keyword>
<dbReference type="Proteomes" id="UP000242525">
    <property type="component" value="Unassembled WGS sequence"/>
</dbReference>
<feature type="chain" id="PRO_5005325621" description="protein disulfide-isomerase" evidence="10">
    <location>
        <begin position="21"/>
        <end position="383"/>
    </location>
</feature>
<dbReference type="Pfam" id="PF07749">
    <property type="entry name" value="ERp29"/>
    <property type="match status" value="1"/>
</dbReference>
<dbReference type="EMBL" id="CCBN010000009">
    <property type="protein sequence ID" value="CDO55102.1"/>
    <property type="molecule type" value="Genomic_DNA"/>
</dbReference>
<dbReference type="PROSITE" id="PS51352">
    <property type="entry name" value="THIOREDOXIN_2"/>
    <property type="match status" value="2"/>
</dbReference>
<keyword evidence="7 12" id="KW-0413">Isomerase</keyword>
<evidence type="ECO:0000256" key="9">
    <source>
        <dbReference type="RuleBase" id="RU004208"/>
    </source>
</evidence>
<dbReference type="GO" id="GO:0005783">
    <property type="term" value="C:endoplasmic reticulum"/>
    <property type="evidence" value="ECO:0007669"/>
    <property type="project" value="InterPro"/>
</dbReference>
<comment type="caution">
    <text evidence="12">The sequence shown here is derived from an EMBL/GenBank/DDBJ whole genome shotgun (WGS) entry which is preliminary data.</text>
</comment>
<dbReference type="InterPro" id="IPR051063">
    <property type="entry name" value="PDI"/>
</dbReference>
<dbReference type="Gene3D" id="1.20.1150.12">
    <property type="entry name" value="Endoplasmic reticulum resident protein 29, C-terminal domain"/>
    <property type="match status" value="1"/>
</dbReference>
<dbReference type="Pfam" id="PF00085">
    <property type="entry name" value="Thioredoxin"/>
    <property type="match status" value="2"/>
</dbReference>
<dbReference type="InterPro" id="IPR036249">
    <property type="entry name" value="Thioredoxin-like_sf"/>
</dbReference>
<feature type="domain" description="Thioredoxin" evidence="11">
    <location>
        <begin position="12"/>
        <end position="132"/>
    </location>
</feature>
<dbReference type="PROSITE" id="PS00194">
    <property type="entry name" value="THIOREDOXIN_1"/>
    <property type="match status" value="2"/>
</dbReference>
<keyword evidence="6" id="KW-1015">Disulfide bond</keyword>
<dbReference type="STRING" id="1173061.A0A0J9XCV3"/>
<evidence type="ECO:0000313" key="13">
    <source>
        <dbReference type="Proteomes" id="UP000242525"/>
    </source>
</evidence>
<evidence type="ECO:0000256" key="1">
    <source>
        <dbReference type="ARBA" id="ARBA00001182"/>
    </source>
</evidence>
<comment type="similarity">
    <text evidence="2 9">Belongs to the protein disulfide isomerase family.</text>
</comment>
<protein>
    <recommendedName>
        <fullName evidence="3">protein disulfide-isomerase</fullName>
        <ecNumber evidence="3">5.3.4.1</ecNumber>
    </recommendedName>
</protein>